<gene>
    <name evidence="1" type="ORF">ETEE_1114</name>
</gene>
<reference evidence="1 2" key="1">
    <citation type="journal article" date="2012" name="PLoS ONE">
        <title>Edwardsiella comparative phylogenomics reveal the new intra/inter-species taxonomic relationships, virulence evolution and niche adaptation mechanisms.</title>
        <authorList>
            <person name="Yang M."/>
            <person name="Lv Y."/>
            <person name="Xiao J."/>
            <person name="Wu H."/>
            <person name="Zheng H."/>
            <person name="Liu Q."/>
            <person name="Zhang Y."/>
            <person name="Wang Q."/>
        </authorList>
    </citation>
    <scope>NUCLEOTIDE SEQUENCE [LARGE SCALE GENOMIC DNA]</scope>
    <source>
        <strain evidence="2">080813</strain>
    </source>
</reference>
<organism evidence="1 2">
    <name type="scientific">Edwardsiella anguillarum ET080813</name>
    <dbReference type="NCBI Taxonomy" id="667120"/>
    <lineage>
        <taxon>Bacteria</taxon>
        <taxon>Pseudomonadati</taxon>
        <taxon>Pseudomonadota</taxon>
        <taxon>Gammaproteobacteria</taxon>
        <taxon>Enterobacterales</taxon>
        <taxon>Hafniaceae</taxon>
        <taxon>Edwardsiella</taxon>
    </lineage>
</organism>
<evidence type="ECO:0000313" key="2">
    <source>
        <dbReference type="Proteomes" id="UP000028681"/>
    </source>
</evidence>
<protein>
    <submittedName>
        <fullName evidence="1">Uncharacterized protein</fullName>
    </submittedName>
</protein>
<name>A0A076LLG6_9GAMM</name>
<dbReference type="Proteomes" id="UP000028681">
    <property type="component" value="Chromosome"/>
</dbReference>
<dbReference type="HOGENOM" id="CLU_3232890_0_0_6"/>
<sequence>MRIIHGGVGHYFPTLIVPEVLIGDVLVFPPESRPTLTPTYADA</sequence>
<evidence type="ECO:0000313" key="1">
    <source>
        <dbReference type="EMBL" id="AIJ07577.1"/>
    </source>
</evidence>
<dbReference type="EMBL" id="CP006664">
    <property type="protein sequence ID" value="AIJ07577.1"/>
    <property type="molecule type" value="Genomic_DNA"/>
</dbReference>
<dbReference type="AlphaFoldDB" id="A0A076LLG6"/>
<accession>A0A076LLG6</accession>
<dbReference type="KEGG" id="ete:ETEE_1114"/>
<proteinExistence type="predicted"/>